<keyword evidence="2" id="KW-1185">Reference proteome</keyword>
<evidence type="ECO:0008006" key="3">
    <source>
        <dbReference type="Google" id="ProtNLM"/>
    </source>
</evidence>
<reference evidence="1 2" key="1">
    <citation type="journal article" date="2010" name="Science">
        <title>Genomic comparison of the ants Camponotus floridanus and Harpegnathos saltator.</title>
        <authorList>
            <person name="Bonasio R."/>
            <person name="Zhang G."/>
            <person name="Ye C."/>
            <person name="Mutti N.S."/>
            <person name="Fang X."/>
            <person name="Qin N."/>
            <person name="Donahue G."/>
            <person name="Yang P."/>
            <person name="Li Q."/>
            <person name="Li C."/>
            <person name="Zhang P."/>
            <person name="Huang Z."/>
            <person name="Berger S.L."/>
            <person name="Reinberg D."/>
            <person name="Wang J."/>
            <person name="Liebig J."/>
        </authorList>
    </citation>
    <scope>NUCLEOTIDE SEQUENCE [LARGE SCALE GENOMIC DNA]</scope>
    <source>
        <strain evidence="1 2">R22 G/1</strain>
    </source>
</reference>
<protein>
    <recommendedName>
        <fullName evidence="3">Histone-lysine N-methyltransferase SETMAR</fullName>
    </recommendedName>
</protein>
<organism evidence="2">
    <name type="scientific">Harpegnathos saltator</name>
    <name type="common">Jerdon's jumping ant</name>
    <dbReference type="NCBI Taxonomy" id="610380"/>
    <lineage>
        <taxon>Eukaryota</taxon>
        <taxon>Metazoa</taxon>
        <taxon>Ecdysozoa</taxon>
        <taxon>Arthropoda</taxon>
        <taxon>Hexapoda</taxon>
        <taxon>Insecta</taxon>
        <taxon>Pterygota</taxon>
        <taxon>Neoptera</taxon>
        <taxon>Endopterygota</taxon>
        <taxon>Hymenoptera</taxon>
        <taxon>Apocrita</taxon>
        <taxon>Aculeata</taxon>
        <taxon>Formicoidea</taxon>
        <taxon>Formicidae</taxon>
        <taxon>Ponerinae</taxon>
        <taxon>Ponerini</taxon>
        <taxon>Harpegnathos</taxon>
    </lineage>
</organism>
<name>E2B4W1_HARSA</name>
<accession>E2B4W1</accession>
<evidence type="ECO:0000313" key="2">
    <source>
        <dbReference type="Proteomes" id="UP000008237"/>
    </source>
</evidence>
<sequence length="24" mass="2760">FELLPHAPYSPDLVPSDFLLFPNM</sequence>
<proteinExistence type="predicted"/>
<evidence type="ECO:0000313" key="1">
    <source>
        <dbReference type="EMBL" id="EFN89268.1"/>
    </source>
</evidence>
<dbReference type="Proteomes" id="UP000008237">
    <property type="component" value="Unassembled WGS sequence"/>
</dbReference>
<feature type="non-terminal residue" evidence="1">
    <location>
        <position position="1"/>
    </location>
</feature>
<dbReference type="AlphaFoldDB" id="E2B4W1"/>
<gene>
    <name evidence="1" type="ORF">EAI_10389</name>
</gene>
<feature type="non-terminal residue" evidence="1">
    <location>
        <position position="24"/>
    </location>
</feature>
<dbReference type="InParanoid" id="E2B4W1"/>
<dbReference type="EMBL" id="GL445652">
    <property type="protein sequence ID" value="EFN89268.1"/>
    <property type="molecule type" value="Genomic_DNA"/>
</dbReference>